<dbReference type="RefSeq" id="WP_373294898.1">
    <property type="nucleotide sequence ID" value="NZ_BMML01000005.1"/>
</dbReference>
<organism evidence="3 4">
    <name type="scientific">Streptomyces fuscichromogenes</name>
    <dbReference type="NCBI Taxonomy" id="1324013"/>
    <lineage>
        <taxon>Bacteria</taxon>
        <taxon>Bacillati</taxon>
        <taxon>Actinomycetota</taxon>
        <taxon>Actinomycetes</taxon>
        <taxon>Kitasatosporales</taxon>
        <taxon>Streptomycetaceae</taxon>
        <taxon>Streptomyces</taxon>
    </lineage>
</organism>
<sequence>MNRDQDIQLEKERARYGLLAVVVSNLAIAAVAVFGVWRLNGNESVIIGVLTAAFTAVSSMTTAYLGIKAVSNTAKSIASSAAAQAPQAPAAPVPVTQAPVTQAPVTQAPVTQTSAGETPAAPAAATPATPAATPPTQRGQ</sequence>
<accession>A0A917XB14</accession>
<comment type="caution">
    <text evidence="3">The sequence shown here is derived from an EMBL/GenBank/DDBJ whole genome shotgun (WGS) entry which is preliminary data.</text>
</comment>
<evidence type="ECO:0000256" key="1">
    <source>
        <dbReference type="SAM" id="MobiDB-lite"/>
    </source>
</evidence>
<keyword evidence="4" id="KW-1185">Reference proteome</keyword>
<reference evidence="3" key="1">
    <citation type="journal article" date="2014" name="Int. J. Syst. Evol. Microbiol.">
        <title>Complete genome sequence of Corynebacterium casei LMG S-19264T (=DSM 44701T), isolated from a smear-ripened cheese.</title>
        <authorList>
            <consortium name="US DOE Joint Genome Institute (JGI-PGF)"/>
            <person name="Walter F."/>
            <person name="Albersmeier A."/>
            <person name="Kalinowski J."/>
            <person name="Ruckert C."/>
        </authorList>
    </citation>
    <scope>NUCLEOTIDE SEQUENCE</scope>
    <source>
        <strain evidence="3">CGMCC 4.7110</strain>
    </source>
</reference>
<evidence type="ECO:0000256" key="2">
    <source>
        <dbReference type="SAM" id="Phobius"/>
    </source>
</evidence>
<reference evidence="3" key="2">
    <citation type="submission" date="2020-09" db="EMBL/GenBank/DDBJ databases">
        <authorList>
            <person name="Sun Q."/>
            <person name="Zhou Y."/>
        </authorList>
    </citation>
    <scope>NUCLEOTIDE SEQUENCE</scope>
    <source>
        <strain evidence="3">CGMCC 4.7110</strain>
    </source>
</reference>
<feature type="transmembrane region" description="Helical" evidence="2">
    <location>
        <begin position="16"/>
        <end position="39"/>
    </location>
</feature>
<keyword evidence="2" id="KW-0812">Transmembrane</keyword>
<dbReference type="EMBL" id="BMML01000005">
    <property type="protein sequence ID" value="GGN02199.1"/>
    <property type="molecule type" value="Genomic_DNA"/>
</dbReference>
<evidence type="ECO:0000313" key="3">
    <source>
        <dbReference type="EMBL" id="GGN02199.1"/>
    </source>
</evidence>
<name>A0A917XB14_9ACTN</name>
<feature type="transmembrane region" description="Helical" evidence="2">
    <location>
        <begin position="45"/>
        <end position="67"/>
    </location>
</feature>
<proteinExistence type="predicted"/>
<keyword evidence="2" id="KW-1133">Transmembrane helix</keyword>
<evidence type="ECO:0000313" key="4">
    <source>
        <dbReference type="Proteomes" id="UP000653411"/>
    </source>
</evidence>
<feature type="region of interest" description="Disordered" evidence="1">
    <location>
        <begin position="81"/>
        <end position="140"/>
    </location>
</feature>
<protein>
    <submittedName>
        <fullName evidence="3">Uncharacterized protein</fullName>
    </submittedName>
</protein>
<gene>
    <name evidence="3" type="ORF">GCM10011578_024520</name>
</gene>
<dbReference type="AlphaFoldDB" id="A0A917XB14"/>
<keyword evidence="2" id="KW-0472">Membrane</keyword>
<dbReference type="Proteomes" id="UP000653411">
    <property type="component" value="Unassembled WGS sequence"/>
</dbReference>